<dbReference type="Proteomes" id="UP001332931">
    <property type="component" value="Unassembled WGS sequence"/>
</dbReference>
<comment type="caution">
    <text evidence="2">The sequence shown here is derived from an EMBL/GenBank/DDBJ whole genome shotgun (WGS) entry which is preliminary data.</text>
</comment>
<sequence>MVPKIHLYVLASGSKGNAAVVEGPEGSVLVDCGISRRALHERARACGCDLGDVRAILVTHEHQDHTDGLTVVCNHYDGPLFATAGTTLGRRFLSQVPFTLIDHDAELALAGMRVRCFPTSHDVGDPIGFRFEVEGSDGPDDALGWMTDTGYVTDAALDALFGCRILGIEANHDETMLAEGPYPAFLRKRVGGPDGHLSNDQCAAALKALVTRDTEVVVGLHLSEKNNRPSVAVRTLAEAVGAEPVDGEAAEARTPDGRLSVCVASQDEPLAIY</sequence>
<evidence type="ECO:0000313" key="3">
    <source>
        <dbReference type="Proteomes" id="UP001332931"/>
    </source>
</evidence>
<dbReference type="PANTHER" id="PTHR47619">
    <property type="entry name" value="METALLO-HYDROLASE YYCJ-RELATED"/>
    <property type="match status" value="1"/>
</dbReference>
<reference evidence="2 3" key="1">
    <citation type="submission" date="2024-01" db="EMBL/GenBank/DDBJ databases">
        <title>Description of Olsenella sp. nov., isolated from pig feces.</title>
        <authorList>
            <person name="Chang Y.-H."/>
        </authorList>
    </citation>
    <scope>NUCLEOTIDE SEQUENCE [LARGE SCALE GENOMIC DNA]</scope>
    <source>
        <strain evidence="2 3">YH-ols2223</strain>
    </source>
</reference>
<dbReference type="InterPro" id="IPR052533">
    <property type="entry name" value="WalJ/YycJ-like"/>
</dbReference>
<proteinExistence type="predicted"/>
<feature type="domain" description="Metallo-beta-lactamase" evidence="1">
    <location>
        <begin position="15"/>
        <end position="221"/>
    </location>
</feature>
<dbReference type="InterPro" id="IPR001279">
    <property type="entry name" value="Metallo-B-lactamas"/>
</dbReference>
<dbReference type="Pfam" id="PF12706">
    <property type="entry name" value="Lactamase_B_2"/>
    <property type="match status" value="1"/>
</dbReference>
<organism evidence="2 3">
    <name type="scientific">Olsenella absiana</name>
    <dbReference type="NCBI Taxonomy" id="3115222"/>
    <lineage>
        <taxon>Bacteria</taxon>
        <taxon>Bacillati</taxon>
        <taxon>Actinomycetota</taxon>
        <taxon>Coriobacteriia</taxon>
        <taxon>Coriobacteriales</taxon>
        <taxon>Atopobiaceae</taxon>
        <taxon>Olsenella</taxon>
    </lineage>
</organism>
<evidence type="ECO:0000259" key="1">
    <source>
        <dbReference type="SMART" id="SM00849"/>
    </source>
</evidence>
<dbReference type="Gene3D" id="3.60.15.10">
    <property type="entry name" value="Ribonuclease Z/Hydroxyacylglutathione hydrolase-like"/>
    <property type="match status" value="1"/>
</dbReference>
<dbReference type="RefSeq" id="WP_330957748.1">
    <property type="nucleotide sequence ID" value="NZ_JAZGJQ010000002.1"/>
</dbReference>
<accession>A0ABU7R8P7</accession>
<dbReference type="SMART" id="SM00849">
    <property type="entry name" value="Lactamase_B"/>
    <property type="match status" value="1"/>
</dbReference>
<keyword evidence="3" id="KW-1185">Reference proteome</keyword>
<protein>
    <submittedName>
        <fullName evidence="2">MBL fold metallo-hydrolase</fullName>
    </submittedName>
</protein>
<dbReference type="PANTHER" id="PTHR47619:SF1">
    <property type="entry name" value="EXODEOXYRIBONUCLEASE WALJ"/>
    <property type="match status" value="1"/>
</dbReference>
<dbReference type="InterPro" id="IPR036866">
    <property type="entry name" value="RibonucZ/Hydroxyglut_hydro"/>
</dbReference>
<evidence type="ECO:0000313" key="2">
    <source>
        <dbReference type="EMBL" id="MEE6146981.1"/>
    </source>
</evidence>
<dbReference type="EMBL" id="JAZGJQ010000002">
    <property type="protein sequence ID" value="MEE6146981.1"/>
    <property type="molecule type" value="Genomic_DNA"/>
</dbReference>
<name>A0ABU7R8P7_9ACTN</name>
<dbReference type="SUPFAM" id="SSF56281">
    <property type="entry name" value="Metallo-hydrolase/oxidoreductase"/>
    <property type="match status" value="1"/>
</dbReference>
<gene>
    <name evidence="2" type="ORF">VXJ25_03060</name>
</gene>